<keyword evidence="3" id="KW-0813">Transport</keyword>
<evidence type="ECO:0000256" key="1">
    <source>
        <dbReference type="ARBA" id="ARBA00004651"/>
    </source>
</evidence>
<dbReference type="eggNOG" id="COG3601">
    <property type="taxonomic scope" value="Bacteria"/>
</dbReference>
<keyword evidence="4" id="KW-1003">Cell membrane</keyword>
<evidence type="ECO:0000256" key="4">
    <source>
        <dbReference type="ARBA" id="ARBA00022475"/>
    </source>
</evidence>
<protein>
    <submittedName>
        <fullName evidence="10">Membrane protein</fullName>
    </submittedName>
</protein>
<evidence type="ECO:0000256" key="2">
    <source>
        <dbReference type="ARBA" id="ARBA00005540"/>
    </source>
</evidence>
<feature type="transmembrane region" description="Helical" evidence="9">
    <location>
        <begin position="117"/>
        <end position="138"/>
    </location>
</feature>
<evidence type="ECO:0000256" key="5">
    <source>
        <dbReference type="ARBA" id="ARBA00022692"/>
    </source>
</evidence>
<reference evidence="10 11" key="1">
    <citation type="submission" date="2014-03" db="EMBL/GenBank/DDBJ databases">
        <title>Genomics of Bifidobacteria.</title>
        <authorList>
            <person name="Ventura M."/>
            <person name="Milani C."/>
            <person name="Lugli G.A."/>
        </authorList>
    </citation>
    <scope>NUCLEOTIDE SEQUENCE [LARGE SCALE GENOMIC DNA]</scope>
    <source>
        <strain evidence="10 11">LMG 10510</strain>
    </source>
</reference>
<gene>
    <name evidence="10" type="ORF">BCHO_0815</name>
</gene>
<keyword evidence="11" id="KW-1185">Reference proteome</keyword>
<feature type="region of interest" description="Disordered" evidence="8">
    <location>
        <begin position="1"/>
        <end position="108"/>
    </location>
</feature>
<feature type="transmembrane region" description="Helical" evidence="9">
    <location>
        <begin position="248"/>
        <end position="272"/>
    </location>
</feature>
<feature type="transmembrane region" description="Helical" evidence="9">
    <location>
        <begin position="212"/>
        <end position="233"/>
    </location>
</feature>
<keyword evidence="5 9" id="KW-0812">Transmembrane</keyword>
<feature type="compositionally biased region" description="Basic and acidic residues" evidence="8">
    <location>
        <begin position="92"/>
        <end position="102"/>
    </location>
</feature>
<proteinExistence type="inferred from homology"/>
<keyword evidence="7 9" id="KW-0472">Membrane</keyword>
<dbReference type="STRING" id="35760.BCHO_0815"/>
<dbReference type="EMBL" id="JGYU01000005">
    <property type="protein sequence ID" value="KFI57396.1"/>
    <property type="molecule type" value="Genomic_DNA"/>
</dbReference>
<keyword evidence="6 9" id="KW-1133">Transmembrane helix</keyword>
<evidence type="ECO:0000256" key="7">
    <source>
        <dbReference type="ARBA" id="ARBA00023136"/>
    </source>
</evidence>
<dbReference type="PANTHER" id="PTHR38438:SF1">
    <property type="entry name" value="RIBOFLAVIN TRANSPORTER RIBU"/>
    <property type="match status" value="1"/>
</dbReference>
<comment type="subcellular location">
    <subcellularLocation>
        <location evidence="1">Cell membrane</location>
        <topology evidence="1">Multi-pass membrane protein</topology>
    </subcellularLocation>
</comment>
<dbReference type="PANTHER" id="PTHR38438">
    <property type="entry name" value="RIBOFLAVIN TRANSPORTER RIBU"/>
    <property type="match status" value="1"/>
</dbReference>
<feature type="compositionally biased region" description="Low complexity" evidence="8">
    <location>
        <begin position="29"/>
        <end position="82"/>
    </location>
</feature>
<sequence length="284" mass="29364">MSTIDDALMSASQQPTDDERPITNGDARSVSPAAAGGTATPAADDAAAANAVNDATGSVANGGRATDNAAATDNTTATGGAAKPASTSTARTLRDRRPDDAHSTGVGDGGRWSTRRIAMYALFVALAMAVSFIEFPLMPAAPWLKYDPSGVVCLVAGFAFGPSAAAIVSVLGFLPHLFTNPWGTLMAVLVALALSVPAAVTYRRRRTRTSALVGIIVGALLALVVAIGANLVITPMYAHMSMADVAKLIIPVLLPFNLIKFVLNGVITFLIYKPISTLLERGQR</sequence>
<name>A0A087AF46_9BIFI</name>
<dbReference type="Pfam" id="PF12822">
    <property type="entry name" value="ECF_trnsprt"/>
    <property type="match status" value="1"/>
</dbReference>
<feature type="transmembrane region" description="Helical" evidence="9">
    <location>
        <begin position="180"/>
        <end position="200"/>
    </location>
</feature>
<dbReference type="InterPro" id="IPR025720">
    <property type="entry name" value="RibU"/>
</dbReference>
<dbReference type="Proteomes" id="UP000028995">
    <property type="component" value="Unassembled WGS sequence"/>
</dbReference>
<evidence type="ECO:0000256" key="6">
    <source>
        <dbReference type="ARBA" id="ARBA00022989"/>
    </source>
</evidence>
<dbReference type="GO" id="GO:0032217">
    <property type="term" value="F:riboflavin transmembrane transporter activity"/>
    <property type="evidence" value="ECO:0007669"/>
    <property type="project" value="InterPro"/>
</dbReference>
<evidence type="ECO:0000256" key="3">
    <source>
        <dbReference type="ARBA" id="ARBA00022448"/>
    </source>
</evidence>
<evidence type="ECO:0000256" key="9">
    <source>
        <dbReference type="SAM" id="Phobius"/>
    </source>
</evidence>
<comment type="similarity">
    <text evidence="2">Belongs to the prokaryotic riboflavin transporter (P-RFT) (TC 2.A.87) family.</text>
</comment>
<evidence type="ECO:0000313" key="11">
    <source>
        <dbReference type="Proteomes" id="UP000028995"/>
    </source>
</evidence>
<accession>A0A087AF46</accession>
<organism evidence="10 11">
    <name type="scientific">Bifidobacterium choerinum</name>
    <dbReference type="NCBI Taxonomy" id="35760"/>
    <lineage>
        <taxon>Bacteria</taxon>
        <taxon>Bacillati</taxon>
        <taxon>Actinomycetota</taxon>
        <taxon>Actinomycetes</taxon>
        <taxon>Bifidobacteriales</taxon>
        <taxon>Bifidobacteriaceae</taxon>
        <taxon>Bifidobacterium</taxon>
    </lineage>
</organism>
<dbReference type="AlphaFoldDB" id="A0A087AF46"/>
<evidence type="ECO:0000256" key="8">
    <source>
        <dbReference type="SAM" id="MobiDB-lite"/>
    </source>
</evidence>
<dbReference type="GO" id="GO:0005886">
    <property type="term" value="C:plasma membrane"/>
    <property type="evidence" value="ECO:0007669"/>
    <property type="project" value="UniProtKB-SubCell"/>
</dbReference>
<dbReference type="Gene3D" id="1.10.1760.20">
    <property type="match status" value="1"/>
</dbReference>
<evidence type="ECO:0000313" key="10">
    <source>
        <dbReference type="EMBL" id="KFI57396.1"/>
    </source>
</evidence>
<comment type="caution">
    <text evidence="10">The sequence shown here is derived from an EMBL/GenBank/DDBJ whole genome shotgun (WGS) entry which is preliminary data.</text>
</comment>
<dbReference type="InterPro" id="IPR024529">
    <property type="entry name" value="ECF_trnsprt_substrate-spec"/>
</dbReference>
<feature type="transmembrane region" description="Helical" evidence="9">
    <location>
        <begin position="150"/>
        <end position="174"/>
    </location>
</feature>